<feature type="domain" description="HTH gntR-type" evidence="4">
    <location>
        <begin position="3"/>
        <end position="71"/>
    </location>
</feature>
<dbReference type="PANTHER" id="PTHR43537:SF54">
    <property type="entry name" value="TRANSCRIPTIONAL REGULATOR, GNTR FAMILY"/>
    <property type="match status" value="1"/>
</dbReference>
<name>W4QFJ3_9BACI</name>
<dbReference type="PRINTS" id="PR00035">
    <property type="entry name" value="HTHGNTR"/>
</dbReference>
<organism evidence="5 6">
    <name type="scientific">Halalkalibacter hemicellulosilyticusJCM 9152</name>
    <dbReference type="NCBI Taxonomy" id="1236971"/>
    <lineage>
        <taxon>Bacteria</taxon>
        <taxon>Bacillati</taxon>
        <taxon>Bacillota</taxon>
        <taxon>Bacilli</taxon>
        <taxon>Bacillales</taxon>
        <taxon>Bacillaceae</taxon>
        <taxon>Halalkalibacter</taxon>
    </lineage>
</organism>
<dbReference type="InterPro" id="IPR008920">
    <property type="entry name" value="TF_FadR/GntR_C"/>
</dbReference>
<keyword evidence="1" id="KW-0805">Transcription regulation</keyword>
<dbReference type="RefSeq" id="WP_035342464.1">
    <property type="nucleotide sequence ID" value="NZ_BAUU01000009.1"/>
</dbReference>
<dbReference type="SMART" id="SM00345">
    <property type="entry name" value="HTH_GNTR"/>
    <property type="match status" value="1"/>
</dbReference>
<dbReference type="EMBL" id="BAUU01000009">
    <property type="protein sequence ID" value="GAE30109.1"/>
    <property type="molecule type" value="Genomic_DNA"/>
</dbReference>
<dbReference type="InterPro" id="IPR036388">
    <property type="entry name" value="WH-like_DNA-bd_sf"/>
</dbReference>
<evidence type="ECO:0000256" key="1">
    <source>
        <dbReference type="ARBA" id="ARBA00023015"/>
    </source>
</evidence>
<dbReference type="GO" id="GO:0003677">
    <property type="term" value="F:DNA binding"/>
    <property type="evidence" value="ECO:0007669"/>
    <property type="project" value="UniProtKB-KW"/>
</dbReference>
<dbReference type="SUPFAM" id="SSF46785">
    <property type="entry name" value="Winged helix' DNA-binding domain"/>
    <property type="match status" value="1"/>
</dbReference>
<keyword evidence="3" id="KW-0804">Transcription</keyword>
<evidence type="ECO:0000313" key="5">
    <source>
        <dbReference type="EMBL" id="GAE30109.1"/>
    </source>
</evidence>
<dbReference type="Gene3D" id="1.10.10.10">
    <property type="entry name" value="Winged helix-like DNA-binding domain superfamily/Winged helix DNA-binding domain"/>
    <property type="match status" value="1"/>
</dbReference>
<dbReference type="Gene3D" id="1.20.120.530">
    <property type="entry name" value="GntR ligand-binding domain-like"/>
    <property type="match status" value="1"/>
</dbReference>
<dbReference type="SMART" id="SM00895">
    <property type="entry name" value="FCD"/>
    <property type="match status" value="1"/>
</dbReference>
<keyword evidence="2" id="KW-0238">DNA-binding</keyword>
<gene>
    <name evidence="5" type="ORF">JCM9152_1505</name>
</gene>
<evidence type="ECO:0000313" key="6">
    <source>
        <dbReference type="Proteomes" id="UP000018895"/>
    </source>
</evidence>
<dbReference type="Proteomes" id="UP000018895">
    <property type="component" value="Unassembled WGS sequence"/>
</dbReference>
<dbReference type="InterPro" id="IPR036390">
    <property type="entry name" value="WH_DNA-bd_sf"/>
</dbReference>
<accession>W4QFJ3</accession>
<comment type="caution">
    <text evidence="5">The sequence shown here is derived from an EMBL/GenBank/DDBJ whole genome shotgun (WGS) entry which is preliminary data.</text>
</comment>
<sequence>MQSKRYLEIITQIQDIIEADRLTEGDRLPSERELSERLGVARSSVREALRALELLEFIETRRGEGTFMKSANSYRLVELLLSFLLKNEKAKQDLSETRRIVEVEAFKLACERMGQEQIERLSQLVESSEQSEMMTSDDYAFHKELVMNSQNRLLTNIWDSLVQYNKAAMTRAVQTIDSVKHNVEHKQIIHALVKGDHGLAVRILKEHLKKSPF</sequence>
<keyword evidence="6" id="KW-1185">Reference proteome</keyword>
<dbReference type="PANTHER" id="PTHR43537">
    <property type="entry name" value="TRANSCRIPTIONAL REGULATOR, GNTR FAMILY"/>
    <property type="match status" value="1"/>
</dbReference>
<dbReference type="InterPro" id="IPR011711">
    <property type="entry name" value="GntR_C"/>
</dbReference>
<dbReference type="PROSITE" id="PS50949">
    <property type="entry name" value="HTH_GNTR"/>
    <property type="match status" value="1"/>
</dbReference>
<dbReference type="STRING" id="1236971.JCM9152_1505"/>
<dbReference type="CDD" id="cd07377">
    <property type="entry name" value="WHTH_GntR"/>
    <property type="match status" value="1"/>
</dbReference>
<dbReference type="SUPFAM" id="SSF48008">
    <property type="entry name" value="GntR ligand-binding domain-like"/>
    <property type="match status" value="1"/>
</dbReference>
<evidence type="ECO:0000259" key="4">
    <source>
        <dbReference type="PROSITE" id="PS50949"/>
    </source>
</evidence>
<evidence type="ECO:0000256" key="2">
    <source>
        <dbReference type="ARBA" id="ARBA00023125"/>
    </source>
</evidence>
<dbReference type="GO" id="GO:0003700">
    <property type="term" value="F:DNA-binding transcription factor activity"/>
    <property type="evidence" value="ECO:0007669"/>
    <property type="project" value="InterPro"/>
</dbReference>
<dbReference type="AlphaFoldDB" id="W4QFJ3"/>
<reference evidence="5" key="1">
    <citation type="journal article" date="2014" name="Genome Announc.">
        <title>Draft Genome Sequences of Three Alkaliphilic Bacillus Strains, Bacillus wakoensis JCM 9140T, Bacillus akibai JCM 9157T, and Bacillus hemicellulosilyticus JCM 9152T.</title>
        <authorList>
            <person name="Yuki M."/>
            <person name="Oshima K."/>
            <person name="Suda W."/>
            <person name="Oshida Y."/>
            <person name="Kitamura K."/>
            <person name="Iida T."/>
            <person name="Hattori M."/>
            <person name="Ohkuma M."/>
        </authorList>
    </citation>
    <scope>NUCLEOTIDE SEQUENCE [LARGE SCALE GENOMIC DNA]</scope>
    <source>
        <strain evidence="5">JCM 9152</strain>
    </source>
</reference>
<dbReference type="Pfam" id="PF07729">
    <property type="entry name" value="FCD"/>
    <property type="match status" value="1"/>
</dbReference>
<protein>
    <submittedName>
        <fullName evidence="5">Transcriptional regulator</fullName>
    </submittedName>
</protein>
<dbReference type="Pfam" id="PF00392">
    <property type="entry name" value="GntR"/>
    <property type="match status" value="1"/>
</dbReference>
<dbReference type="InterPro" id="IPR000524">
    <property type="entry name" value="Tscrpt_reg_HTH_GntR"/>
</dbReference>
<proteinExistence type="predicted"/>
<evidence type="ECO:0000256" key="3">
    <source>
        <dbReference type="ARBA" id="ARBA00023163"/>
    </source>
</evidence>